<sequence>MDDGPAVPPKPTQWLSRSPVNSTYIPAPAEASGSAAQEGPGLFAEMTGHQKQMEADADAGRATGSGGLQAAREAPPRYSLD</sequence>
<feature type="compositionally biased region" description="Polar residues" evidence="1">
    <location>
        <begin position="13"/>
        <end position="24"/>
    </location>
</feature>
<accession>A0A166GL38</accession>
<gene>
    <name evidence="2" type="ORF">FIBSPDRAFT_864325</name>
</gene>
<evidence type="ECO:0000313" key="3">
    <source>
        <dbReference type="Proteomes" id="UP000076532"/>
    </source>
</evidence>
<name>A0A166GL38_9AGAM</name>
<reference evidence="2 3" key="1">
    <citation type="journal article" date="2016" name="Mol. Biol. Evol.">
        <title>Comparative Genomics of Early-Diverging Mushroom-Forming Fungi Provides Insights into the Origins of Lignocellulose Decay Capabilities.</title>
        <authorList>
            <person name="Nagy L.G."/>
            <person name="Riley R."/>
            <person name="Tritt A."/>
            <person name="Adam C."/>
            <person name="Daum C."/>
            <person name="Floudas D."/>
            <person name="Sun H."/>
            <person name="Yadav J.S."/>
            <person name="Pangilinan J."/>
            <person name="Larsson K.H."/>
            <person name="Matsuura K."/>
            <person name="Barry K."/>
            <person name="Labutti K."/>
            <person name="Kuo R."/>
            <person name="Ohm R.A."/>
            <person name="Bhattacharya S.S."/>
            <person name="Shirouzu T."/>
            <person name="Yoshinaga Y."/>
            <person name="Martin F.M."/>
            <person name="Grigoriev I.V."/>
            <person name="Hibbett D.S."/>
        </authorList>
    </citation>
    <scope>NUCLEOTIDE SEQUENCE [LARGE SCALE GENOMIC DNA]</scope>
    <source>
        <strain evidence="2 3">CBS 109695</strain>
    </source>
</reference>
<feature type="region of interest" description="Disordered" evidence="1">
    <location>
        <begin position="1"/>
        <end position="81"/>
    </location>
</feature>
<dbReference type="EMBL" id="KV417577">
    <property type="protein sequence ID" value="KZP17942.1"/>
    <property type="molecule type" value="Genomic_DNA"/>
</dbReference>
<feature type="compositionally biased region" description="Pro residues" evidence="1">
    <location>
        <begin position="1"/>
        <end position="11"/>
    </location>
</feature>
<dbReference type="AlphaFoldDB" id="A0A166GL38"/>
<organism evidence="2 3">
    <name type="scientific">Athelia psychrophila</name>
    <dbReference type="NCBI Taxonomy" id="1759441"/>
    <lineage>
        <taxon>Eukaryota</taxon>
        <taxon>Fungi</taxon>
        <taxon>Dikarya</taxon>
        <taxon>Basidiomycota</taxon>
        <taxon>Agaricomycotina</taxon>
        <taxon>Agaricomycetes</taxon>
        <taxon>Agaricomycetidae</taxon>
        <taxon>Atheliales</taxon>
        <taxon>Atheliaceae</taxon>
        <taxon>Athelia</taxon>
    </lineage>
</organism>
<proteinExistence type="predicted"/>
<evidence type="ECO:0000313" key="2">
    <source>
        <dbReference type="EMBL" id="KZP17942.1"/>
    </source>
</evidence>
<protein>
    <submittedName>
        <fullName evidence="2">Uncharacterized protein</fullName>
    </submittedName>
</protein>
<dbReference type="Proteomes" id="UP000076532">
    <property type="component" value="Unassembled WGS sequence"/>
</dbReference>
<evidence type="ECO:0000256" key="1">
    <source>
        <dbReference type="SAM" id="MobiDB-lite"/>
    </source>
</evidence>
<keyword evidence="3" id="KW-1185">Reference proteome</keyword>
<dbReference type="OrthoDB" id="3325777at2759"/>